<name>A0A2K8PG60_STRLA</name>
<accession>A0A2K8PG60</accession>
<reference evidence="2 3" key="1">
    <citation type="submission" date="2017-11" db="EMBL/GenBank/DDBJ databases">
        <title>Complete genome sequence of Streptomyces lavendulae subsp. lavendulae CCM 3239 (formerly 'Streptomyces aureofaciens CCM 3239'), the producer of the angucycline-type antibiotic auricin.</title>
        <authorList>
            <person name="Busche T."/>
            <person name="Novakova R."/>
            <person name="Al'Dilaimi A."/>
            <person name="Homerova D."/>
            <person name="Feckova L."/>
            <person name="Rezuchova B."/>
            <person name="Mingyar E."/>
            <person name="Csolleiova D."/>
            <person name="Bekeova C."/>
            <person name="Winkler A."/>
            <person name="Sevcikova B."/>
            <person name="Kalinowski J."/>
            <person name="Kormanec J."/>
            <person name="Ruckert C."/>
        </authorList>
    </citation>
    <scope>NUCLEOTIDE SEQUENCE [LARGE SCALE GENOMIC DNA]</scope>
    <source>
        <strain evidence="2 3">CCM 3239</strain>
    </source>
</reference>
<feature type="compositionally biased region" description="Low complexity" evidence="1">
    <location>
        <begin position="84"/>
        <end position="96"/>
    </location>
</feature>
<dbReference type="AlphaFoldDB" id="A0A2K8PG60"/>
<feature type="region of interest" description="Disordered" evidence="1">
    <location>
        <begin position="76"/>
        <end position="96"/>
    </location>
</feature>
<dbReference type="RefSeq" id="WP_100660914.1">
    <property type="nucleotide sequence ID" value="NZ_BSRN01000006.1"/>
</dbReference>
<proteinExistence type="predicted"/>
<keyword evidence="3" id="KW-1185">Reference proteome</keyword>
<evidence type="ECO:0000313" key="3">
    <source>
        <dbReference type="Proteomes" id="UP000231791"/>
    </source>
</evidence>
<organism evidence="2 3">
    <name type="scientific">Streptomyces lavendulae subsp. lavendulae</name>
    <dbReference type="NCBI Taxonomy" id="58340"/>
    <lineage>
        <taxon>Bacteria</taxon>
        <taxon>Bacillati</taxon>
        <taxon>Actinomycetota</taxon>
        <taxon>Actinomycetes</taxon>
        <taxon>Kitasatosporales</taxon>
        <taxon>Streptomycetaceae</taxon>
        <taxon>Streptomyces</taxon>
    </lineage>
</organism>
<gene>
    <name evidence="2" type="ORF">SLAV_19465</name>
</gene>
<dbReference type="EMBL" id="CP024985">
    <property type="protein sequence ID" value="ATZ25717.1"/>
    <property type="molecule type" value="Genomic_DNA"/>
</dbReference>
<sequence length="96" mass="9385">MLLLSAVMITGLVAAVLGATVWRLTSTPRWIPAVIGSVGGVLLALPPVFASLQPAGPHPAAPEAYATVAPAAPRVPVAPPASPASPGGAHASTPVL</sequence>
<evidence type="ECO:0000256" key="1">
    <source>
        <dbReference type="SAM" id="MobiDB-lite"/>
    </source>
</evidence>
<evidence type="ECO:0000313" key="2">
    <source>
        <dbReference type="EMBL" id="ATZ25717.1"/>
    </source>
</evidence>
<dbReference type="KEGG" id="slx:SLAV_19465"/>
<dbReference type="Proteomes" id="UP000231791">
    <property type="component" value="Chromosome"/>
</dbReference>
<protein>
    <submittedName>
        <fullName evidence="2">Uncharacterized protein</fullName>
    </submittedName>
</protein>
<dbReference type="GeneID" id="49384928"/>